<evidence type="ECO:0000313" key="1">
    <source>
        <dbReference type="EMBL" id="SHN56611.1"/>
    </source>
</evidence>
<proteinExistence type="predicted"/>
<reference evidence="1 2" key="1">
    <citation type="submission" date="2016-12" db="EMBL/GenBank/DDBJ databases">
        <authorList>
            <person name="Song W.-J."/>
            <person name="Kurnit D.M."/>
        </authorList>
    </citation>
    <scope>NUCLEOTIDE SEQUENCE [LARGE SCALE GENOMIC DNA]</scope>
    <source>
        <strain evidence="1 2">DSM 14810</strain>
    </source>
</reference>
<dbReference type="RefSeq" id="WP_072702480.1">
    <property type="nucleotide sequence ID" value="NZ_FRDH01000006.1"/>
</dbReference>
<gene>
    <name evidence="1" type="ORF">SAMN02745247_01535</name>
</gene>
<dbReference type="AlphaFoldDB" id="A0A1M7SDM4"/>
<dbReference type="EMBL" id="FRDH01000006">
    <property type="protein sequence ID" value="SHN56611.1"/>
    <property type="molecule type" value="Genomic_DNA"/>
</dbReference>
<sequence>MEKIREYLDEIDKMSEKFSKIDSKWKSIIYSKKDDEKFESLEDELEDFYFSAVKFVIETNEDFDKFNEDVSLILGKKAFVGLYKKMQSMIRIFRTMQDLSKKSDPAMFIMECFNKAILRRDPDFSKDEWQNYGFDSEQKMSAAISVISAIVWNHTHMEYCKKTAKKEFKMLTDLDDSCCAVYAEIFDRHFNELRMKMLMNDQEEILSNIQILVNVLTNEREQ</sequence>
<protein>
    <submittedName>
        <fullName evidence="1">Uncharacterized protein</fullName>
    </submittedName>
</protein>
<evidence type="ECO:0000313" key="2">
    <source>
        <dbReference type="Proteomes" id="UP000184097"/>
    </source>
</evidence>
<accession>A0A1M7SDM4</accession>
<name>A0A1M7SDM4_9FIRM</name>
<dbReference type="Proteomes" id="UP000184097">
    <property type="component" value="Unassembled WGS sequence"/>
</dbReference>
<organism evidence="1 2">
    <name type="scientific">Butyrivibrio hungatei DSM 14810</name>
    <dbReference type="NCBI Taxonomy" id="1121132"/>
    <lineage>
        <taxon>Bacteria</taxon>
        <taxon>Bacillati</taxon>
        <taxon>Bacillota</taxon>
        <taxon>Clostridia</taxon>
        <taxon>Lachnospirales</taxon>
        <taxon>Lachnospiraceae</taxon>
        <taxon>Butyrivibrio</taxon>
    </lineage>
</organism>